<proteinExistence type="predicted"/>
<evidence type="ECO:0000313" key="1">
    <source>
        <dbReference type="EMBL" id="VFJ58052.1"/>
    </source>
</evidence>
<name>A0A450SVJ1_9GAMM</name>
<protein>
    <recommendedName>
        <fullName evidence="2">Phage integrase, N-terminal SAM-like domain</fullName>
    </recommendedName>
</protein>
<reference evidence="1" key="1">
    <citation type="submission" date="2019-02" db="EMBL/GenBank/DDBJ databases">
        <authorList>
            <person name="Gruber-Vodicka R. H."/>
            <person name="Seah K. B. B."/>
        </authorList>
    </citation>
    <scope>NUCLEOTIDE SEQUENCE</scope>
    <source>
        <strain evidence="1">BECK_DK47</strain>
    </source>
</reference>
<accession>A0A450SVJ1</accession>
<gene>
    <name evidence="1" type="ORF">BECKDK2373B_GA0170837_10707</name>
</gene>
<organism evidence="1">
    <name type="scientific">Candidatus Kentrum sp. DK</name>
    <dbReference type="NCBI Taxonomy" id="2126562"/>
    <lineage>
        <taxon>Bacteria</taxon>
        <taxon>Pseudomonadati</taxon>
        <taxon>Pseudomonadota</taxon>
        <taxon>Gammaproteobacteria</taxon>
        <taxon>Candidatus Kentrum</taxon>
    </lineage>
</organism>
<sequence>MRTPEDENFKYNYQNHLNRLKLGGRQPATIDAYARAVRRIGARFEYRLDNLSLLVRCNAQRMQFLVLGSFPDTDRRLMSSHHGVPDFTTLTTQTLPTQREPLFSKTKARGIPMPSG</sequence>
<dbReference type="AlphaFoldDB" id="A0A450SVJ1"/>
<dbReference type="EMBL" id="CAADEX010000070">
    <property type="protein sequence ID" value="VFJ58052.1"/>
    <property type="molecule type" value="Genomic_DNA"/>
</dbReference>
<evidence type="ECO:0008006" key="2">
    <source>
        <dbReference type="Google" id="ProtNLM"/>
    </source>
</evidence>